<dbReference type="PANTHER" id="PTHR24015">
    <property type="entry name" value="OS07G0578800 PROTEIN-RELATED"/>
    <property type="match status" value="1"/>
</dbReference>
<protein>
    <recommendedName>
        <fullName evidence="5">Pentatricopeptide repeat-containing protein</fullName>
    </recommendedName>
</protein>
<dbReference type="InterPro" id="IPR011990">
    <property type="entry name" value="TPR-like_helical_dom_sf"/>
</dbReference>
<organism evidence="3 4">
    <name type="scientific">Castanea mollissima</name>
    <name type="common">Chinese chestnut</name>
    <dbReference type="NCBI Taxonomy" id="60419"/>
    <lineage>
        <taxon>Eukaryota</taxon>
        <taxon>Viridiplantae</taxon>
        <taxon>Streptophyta</taxon>
        <taxon>Embryophyta</taxon>
        <taxon>Tracheophyta</taxon>
        <taxon>Spermatophyta</taxon>
        <taxon>Magnoliopsida</taxon>
        <taxon>eudicotyledons</taxon>
        <taxon>Gunneridae</taxon>
        <taxon>Pentapetalae</taxon>
        <taxon>rosids</taxon>
        <taxon>fabids</taxon>
        <taxon>Fagales</taxon>
        <taxon>Fagaceae</taxon>
        <taxon>Castanea</taxon>
    </lineage>
</organism>
<proteinExistence type="predicted"/>
<comment type="caution">
    <text evidence="3">The sequence shown here is derived from an EMBL/GenBank/DDBJ whole genome shotgun (WGS) entry which is preliminary data.</text>
</comment>
<keyword evidence="1" id="KW-0677">Repeat</keyword>
<gene>
    <name evidence="3" type="ORF">CMV_021061</name>
</gene>
<dbReference type="NCBIfam" id="TIGR00756">
    <property type="entry name" value="PPR"/>
    <property type="match status" value="1"/>
</dbReference>
<dbReference type="PANTHER" id="PTHR24015:SF1693">
    <property type="entry name" value="DYW DOMAIN-CONTAINING PROTEIN"/>
    <property type="match status" value="1"/>
</dbReference>
<evidence type="ECO:0000313" key="4">
    <source>
        <dbReference type="Proteomes" id="UP000737018"/>
    </source>
</evidence>
<reference evidence="3" key="1">
    <citation type="submission" date="2020-03" db="EMBL/GenBank/DDBJ databases">
        <title>Castanea mollissima Vanexum genome sequencing.</title>
        <authorList>
            <person name="Staton M."/>
        </authorList>
    </citation>
    <scope>NUCLEOTIDE SEQUENCE</scope>
    <source>
        <tissue evidence="3">Leaf</tissue>
    </source>
</reference>
<dbReference type="Pfam" id="PF01535">
    <property type="entry name" value="PPR"/>
    <property type="match status" value="1"/>
</dbReference>
<dbReference type="EMBL" id="JRKL02004049">
    <property type="protein sequence ID" value="KAF3953505.1"/>
    <property type="molecule type" value="Genomic_DNA"/>
</dbReference>
<dbReference type="PROSITE" id="PS51375">
    <property type="entry name" value="PPR"/>
    <property type="match status" value="1"/>
</dbReference>
<evidence type="ECO:0000313" key="3">
    <source>
        <dbReference type="EMBL" id="KAF3953505.1"/>
    </source>
</evidence>
<feature type="repeat" description="PPR" evidence="2">
    <location>
        <begin position="76"/>
        <end position="110"/>
    </location>
</feature>
<sequence>MGLDGVEPNGLTFCYLFRGCSNQKLLDEGKQLHCLTVKFGWVESNIFVANALVDFYSAWGSLVDAKKSFDSIPVEDVISWNSIVAVYANNGLLLDALKLFSIMQFWGKRPSIRSFVGFLNCSSGSNNIQFGKQIHSYVLKLGFDHGSMHIQSALFGMYGKCGDIESSVAIYESVLERTLECCNGH</sequence>
<evidence type="ECO:0000256" key="1">
    <source>
        <dbReference type="ARBA" id="ARBA00022737"/>
    </source>
</evidence>
<evidence type="ECO:0008006" key="5">
    <source>
        <dbReference type="Google" id="ProtNLM"/>
    </source>
</evidence>
<dbReference type="InterPro" id="IPR046960">
    <property type="entry name" value="PPR_At4g14850-like_plant"/>
</dbReference>
<dbReference type="OrthoDB" id="600868at2759"/>
<name>A0A8J4QGD8_9ROSI</name>
<dbReference type="AlphaFoldDB" id="A0A8J4QGD8"/>
<dbReference type="Gene3D" id="1.25.40.10">
    <property type="entry name" value="Tetratricopeptide repeat domain"/>
    <property type="match status" value="1"/>
</dbReference>
<dbReference type="InterPro" id="IPR002885">
    <property type="entry name" value="PPR_rpt"/>
</dbReference>
<dbReference type="Proteomes" id="UP000737018">
    <property type="component" value="Unassembled WGS sequence"/>
</dbReference>
<keyword evidence="4" id="KW-1185">Reference proteome</keyword>
<accession>A0A8J4QGD8</accession>
<dbReference type="GO" id="GO:0005739">
    <property type="term" value="C:mitochondrion"/>
    <property type="evidence" value="ECO:0007669"/>
    <property type="project" value="TreeGrafter"/>
</dbReference>
<dbReference type="GO" id="GO:0003723">
    <property type="term" value="F:RNA binding"/>
    <property type="evidence" value="ECO:0007669"/>
    <property type="project" value="InterPro"/>
</dbReference>
<evidence type="ECO:0000256" key="2">
    <source>
        <dbReference type="PROSITE-ProRule" id="PRU00708"/>
    </source>
</evidence>
<dbReference type="GO" id="GO:0009451">
    <property type="term" value="P:RNA modification"/>
    <property type="evidence" value="ECO:0007669"/>
    <property type="project" value="InterPro"/>
</dbReference>